<feature type="region of interest" description="Disordered" evidence="1">
    <location>
        <begin position="145"/>
        <end position="202"/>
    </location>
</feature>
<proteinExistence type="predicted"/>
<gene>
    <name evidence="2" type="ORF">OOU_Y34scaffold00456g9</name>
</gene>
<feature type="compositionally biased region" description="Low complexity" evidence="1">
    <location>
        <begin position="145"/>
        <end position="171"/>
    </location>
</feature>
<reference evidence="2" key="1">
    <citation type="journal article" date="2012" name="PLoS Genet.">
        <title>Comparative analysis of the genomes of two field isolates of the rice blast fungus Magnaporthe oryzae.</title>
        <authorList>
            <person name="Xue M."/>
            <person name="Yang J."/>
            <person name="Li Z."/>
            <person name="Hu S."/>
            <person name="Yao N."/>
            <person name="Dean R.A."/>
            <person name="Zhao W."/>
            <person name="Shen M."/>
            <person name="Zhang H."/>
            <person name="Li C."/>
            <person name="Liu L."/>
            <person name="Cao L."/>
            <person name="Xu X."/>
            <person name="Xing Y."/>
            <person name="Hsiang T."/>
            <person name="Zhang Z."/>
            <person name="Xu J.R."/>
            <person name="Peng Y.L."/>
        </authorList>
    </citation>
    <scope>NUCLEOTIDE SEQUENCE</scope>
    <source>
        <strain evidence="2">Y34</strain>
    </source>
</reference>
<feature type="compositionally biased region" description="Polar residues" evidence="1">
    <location>
        <begin position="15"/>
        <end position="35"/>
    </location>
</feature>
<sequence length="278" mass="30570">MGTTSVFSPAAQFGQRRTQSAKTSPNRTKSHLSAATQQQQQQQQQTTVTTTTPTQQPLTMLPLDARPAPPTRIMSAAVAQQPQPGSNKTPQNITVTTTNLFQDDEEDADCSPHPHNLDLNLAKYRLLESQHEALLSHLDSLQLARRPSSQGSTGSSPPSFSSRRSSSASSYYRRRYHSSSARSSTVGGATSPVHHIMSAGPLETVPDGDEVCLFGEDERRLFDVNEAIKRSLTELLNCEQARADPGFRTQIQSRLMEAERELRTGRRRRSCASSVGEH</sequence>
<dbReference type="EMBL" id="JH793790">
    <property type="protein sequence ID" value="ELQ40237.1"/>
    <property type="molecule type" value="Genomic_DNA"/>
</dbReference>
<dbReference type="Proteomes" id="UP000011086">
    <property type="component" value="Unassembled WGS sequence"/>
</dbReference>
<dbReference type="AlphaFoldDB" id="A0AA97PMP2"/>
<evidence type="ECO:0000256" key="1">
    <source>
        <dbReference type="SAM" id="MobiDB-lite"/>
    </source>
</evidence>
<evidence type="ECO:0000313" key="2">
    <source>
        <dbReference type="EMBL" id="ELQ40237.1"/>
    </source>
</evidence>
<name>A0AA97PMP2_PYRO3</name>
<accession>A0AA97PMP2</accession>
<feature type="region of interest" description="Disordered" evidence="1">
    <location>
        <begin position="1"/>
        <end position="68"/>
    </location>
</feature>
<feature type="compositionally biased region" description="Low complexity" evidence="1">
    <location>
        <begin position="36"/>
        <end position="56"/>
    </location>
</feature>
<organism evidence="2">
    <name type="scientific">Pyricularia oryzae (strain Y34)</name>
    <name type="common">Rice blast fungus</name>
    <name type="synonym">Magnaporthe oryzae</name>
    <dbReference type="NCBI Taxonomy" id="1143189"/>
    <lineage>
        <taxon>Eukaryota</taxon>
        <taxon>Fungi</taxon>
        <taxon>Dikarya</taxon>
        <taxon>Ascomycota</taxon>
        <taxon>Pezizomycotina</taxon>
        <taxon>Sordariomycetes</taxon>
        <taxon>Sordariomycetidae</taxon>
        <taxon>Magnaporthales</taxon>
        <taxon>Pyriculariaceae</taxon>
        <taxon>Pyricularia</taxon>
    </lineage>
</organism>
<protein>
    <submittedName>
        <fullName evidence="2">Uncharacterized protein</fullName>
    </submittedName>
</protein>